<protein>
    <submittedName>
        <fullName evidence="1">Uncharacterized protein</fullName>
    </submittedName>
</protein>
<keyword evidence="2" id="KW-1185">Reference proteome</keyword>
<evidence type="ECO:0000313" key="2">
    <source>
        <dbReference type="Proteomes" id="UP000325577"/>
    </source>
</evidence>
<dbReference type="EMBL" id="CM018041">
    <property type="protein sequence ID" value="KAA8533487.1"/>
    <property type="molecule type" value="Genomic_DNA"/>
</dbReference>
<proteinExistence type="predicted"/>
<evidence type="ECO:0000313" key="1">
    <source>
        <dbReference type="EMBL" id="KAA8533487.1"/>
    </source>
</evidence>
<name>A0A5J5AVJ9_9ASTE</name>
<dbReference type="Proteomes" id="UP000325577">
    <property type="component" value="Linkage Group LG18"/>
</dbReference>
<organism evidence="1 2">
    <name type="scientific">Nyssa sinensis</name>
    <dbReference type="NCBI Taxonomy" id="561372"/>
    <lineage>
        <taxon>Eukaryota</taxon>
        <taxon>Viridiplantae</taxon>
        <taxon>Streptophyta</taxon>
        <taxon>Embryophyta</taxon>
        <taxon>Tracheophyta</taxon>
        <taxon>Spermatophyta</taxon>
        <taxon>Magnoliopsida</taxon>
        <taxon>eudicotyledons</taxon>
        <taxon>Gunneridae</taxon>
        <taxon>Pentapetalae</taxon>
        <taxon>asterids</taxon>
        <taxon>Cornales</taxon>
        <taxon>Nyssaceae</taxon>
        <taxon>Nyssa</taxon>
    </lineage>
</organism>
<accession>A0A5J5AVJ9</accession>
<sequence length="177" mass="19688">MQNVVPWALSFVKFGMFHYCKCDDDVWKMVTYVPPNRVIEVYLEHVSAIDFLHNQIGLSNAGSSHVAIEEIDIGDVDYNADIETQGAIVKAIKGISLKDGELETDDFEFIDSDYSISDDDDELFEKNVDEGIEWGSVSRSKGKGANAEVGDDVTEGVNTKVVEWSDDLSSDVEQKLI</sequence>
<gene>
    <name evidence="1" type="ORF">F0562_031079</name>
</gene>
<reference evidence="1 2" key="1">
    <citation type="submission" date="2019-09" db="EMBL/GenBank/DDBJ databases">
        <title>A chromosome-level genome assembly of the Chinese tupelo Nyssa sinensis.</title>
        <authorList>
            <person name="Yang X."/>
            <person name="Kang M."/>
            <person name="Yang Y."/>
            <person name="Xiong H."/>
            <person name="Wang M."/>
            <person name="Zhang Z."/>
            <person name="Wang Z."/>
            <person name="Wu H."/>
            <person name="Ma T."/>
            <person name="Liu J."/>
            <person name="Xi Z."/>
        </authorList>
    </citation>
    <scope>NUCLEOTIDE SEQUENCE [LARGE SCALE GENOMIC DNA]</scope>
    <source>
        <strain evidence="1">J267</strain>
        <tissue evidence="1">Leaf</tissue>
    </source>
</reference>
<dbReference type="AlphaFoldDB" id="A0A5J5AVJ9"/>